<name>A0ABR3P2Q8_9PEZI</name>
<protein>
    <recommendedName>
        <fullName evidence="8">6-phosphogluconate dehydrogenase 2</fullName>
    </recommendedName>
</protein>
<comment type="similarity">
    <text evidence="1">Belongs to the HIBADH-related family. NP60 subfamily.</text>
</comment>
<feature type="domain" description="6-phosphogluconate dehydrogenase NADP-binding" evidence="4">
    <location>
        <begin position="5"/>
        <end position="156"/>
    </location>
</feature>
<evidence type="ECO:0000256" key="3">
    <source>
        <dbReference type="ARBA" id="ARBA00023027"/>
    </source>
</evidence>
<sequence length="308" mass="32576">MAPQLAWIGLGNMGRGMVKNLAEKADLGGNPVIIFNRTSSRAEQLSQELGADKAKAVSSIAEAVKPADIVFTCVGDDKAIEETIGSALEGSPKGKLFVDCSTVHPDTTDKLAKMVTDAGAEFVACPVFGAPAMATSGQLICVLAGSAAAVDKVKPYTTGVMGRAIIDYSGEPQGAATRLKIIGNTFILNMVETLSEGHVLAEKSGLGSDRLHQFIEAMFPGPYTAYSNRMREGDYYKREEPLFAVDLARKDAGHAMALAKTHGCRMKGVEVADAHLAEVKEHEGSKGDIAGIYGAVRQEGGLKFENQK</sequence>
<gene>
    <name evidence="6" type="ORF">AAFC00_004604</name>
</gene>
<dbReference type="PIRSF" id="PIRSF000103">
    <property type="entry name" value="HIBADH"/>
    <property type="match status" value="1"/>
</dbReference>
<evidence type="ECO:0000256" key="1">
    <source>
        <dbReference type="ARBA" id="ARBA00007598"/>
    </source>
</evidence>
<dbReference type="Pfam" id="PF14833">
    <property type="entry name" value="NAD_binding_11"/>
    <property type="match status" value="1"/>
</dbReference>
<dbReference type="Gene3D" id="1.10.1040.10">
    <property type="entry name" value="N-(1-d-carboxylethyl)-l-norvaline Dehydrogenase, domain 2"/>
    <property type="match status" value="1"/>
</dbReference>
<dbReference type="RefSeq" id="XP_069196692.1">
    <property type="nucleotide sequence ID" value="XM_069344273.1"/>
</dbReference>
<proteinExistence type="inferred from homology"/>
<dbReference type="SUPFAM" id="SSF51735">
    <property type="entry name" value="NAD(P)-binding Rossmann-fold domains"/>
    <property type="match status" value="1"/>
</dbReference>
<evidence type="ECO:0000313" key="6">
    <source>
        <dbReference type="EMBL" id="KAL1297010.1"/>
    </source>
</evidence>
<dbReference type="InterPro" id="IPR006115">
    <property type="entry name" value="6PGDH_NADP-bd"/>
</dbReference>
<dbReference type="InterPro" id="IPR036291">
    <property type="entry name" value="NAD(P)-bd_dom_sf"/>
</dbReference>
<reference evidence="6 7" key="1">
    <citation type="submission" date="2024-07" db="EMBL/GenBank/DDBJ databases">
        <title>Draft sequence of the Neodothiora populina.</title>
        <authorList>
            <person name="Drown D.D."/>
            <person name="Schuette U.S."/>
            <person name="Buechlein A.B."/>
            <person name="Rusch D.R."/>
            <person name="Winton L.W."/>
            <person name="Adams G.A."/>
        </authorList>
    </citation>
    <scope>NUCLEOTIDE SEQUENCE [LARGE SCALE GENOMIC DNA]</scope>
    <source>
        <strain evidence="6 7">CPC 39397</strain>
    </source>
</reference>
<keyword evidence="7" id="KW-1185">Reference proteome</keyword>
<dbReference type="Proteomes" id="UP001562354">
    <property type="component" value="Unassembled WGS sequence"/>
</dbReference>
<dbReference type="InterPro" id="IPR051265">
    <property type="entry name" value="HIBADH-related_NP60_sf"/>
</dbReference>
<keyword evidence="3" id="KW-0520">NAD</keyword>
<dbReference type="InterPro" id="IPR029154">
    <property type="entry name" value="HIBADH-like_NADP-bd"/>
</dbReference>
<dbReference type="GeneID" id="95978304"/>
<dbReference type="InterPro" id="IPR008927">
    <property type="entry name" value="6-PGluconate_DH-like_C_sf"/>
</dbReference>
<dbReference type="SUPFAM" id="SSF48179">
    <property type="entry name" value="6-phosphogluconate dehydrogenase C-terminal domain-like"/>
    <property type="match status" value="1"/>
</dbReference>
<evidence type="ECO:0000259" key="5">
    <source>
        <dbReference type="Pfam" id="PF14833"/>
    </source>
</evidence>
<dbReference type="InterPro" id="IPR015815">
    <property type="entry name" value="HIBADH-related"/>
</dbReference>
<dbReference type="EMBL" id="JBFMKM010000016">
    <property type="protein sequence ID" value="KAL1297010.1"/>
    <property type="molecule type" value="Genomic_DNA"/>
</dbReference>
<evidence type="ECO:0000256" key="2">
    <source>
        <dbReference type="ARBA" id="ARBA00023002"/>
    </source>
</evidence>
<keyword evidence="2" id="KW-0560">Oxidoreductase</keyword>
<feature type="domain" description="3-hydroxyisobutyrate dehydrogenase-like NAD-binding" evidence="5">
    <location>
        <begin position="174"/>
        <end position="293"/>
    </location>
</feature>
<dbReference type="PANTHER" id="PTHR43580:SF3">
    <property type="entry name" value="6-PHOSPHOGLUCONATE DEHYDROGENASE FAMILY PROTEIN (AFU_ORTHOLOGUE AFUA_2G11600)"/>
    <property type="match status" value="1"/>
</dbReference>
<evidence type="ECO:0000313" key="7">
    <source>
        <dbReference type="Proteomes" id="UP001562354"/>
    </source>
</evidence>
<dbReference type="InterPro" id="IPR013328">
    <property type="entry name" value="6PGD_dom2"/>
</dbReference>
<dbReference type="Pfam" id="PF03446">
    <property type="entry name" value="NAD_binding_2"/>
    <property type="match status" value="1"/>
</dbReference>
<organism evidence="6 7">
    <name type="scientific">Neodothiora populina</name>
    <dbReference type="NCBI Taxonomy" id="2781224"/>
    <lineage>
        <taxon>Eukaryota</taxon>
        <taxon>Fungi</taxon>
        <taxon>Dikarya</taxon>
        <taxon>Ascomycota</taxon>
        <taxon>Pezizomycotina</taxon>
        <taxon>Dothideomycetes</taxon>
        <taxon>Dothideomycetidae</taxon>
        <taxon>Dothideales</taxon>
        <taxon>Dothioraceae</taxon>
        <taxon>Neodothiora</taxon>
    </lineage>
</organism>
<evidence type="ECO:0008006" key="8">
    <source>
        <dbReference type="Google" id="ProtNLM"/>
    </source>
</evidence>
<evidence type="ECO:0000259" key="4">
    <source>
        <dbReference type="Pfam" id="PF03446"/>
    </source>
</evidence>
<dbReference type="Gene3D" id="3.40.50.720">
    <property type="entry name" value="NAD(P)-binding Rossmann-like Domain"/>
    <property type="match status" value="1"/>
</dbReference>
<dbReference type="PANTHER" id="PTHR43580">
    <property type="entry name" value="OXIDOREDUCTASE GLYR1-RELATED"/>
    <property type="match status" value="1"/>
</dbReference>
<comment type="caution">
    <text evidence="6">The sequence shown here is derived from an EMBL/GenBank/DDBJ whole genome shotgun (WGS) entry which is preliminary data.</text>
</comment>
<accession>A0ABR3P2Q8</accession>